<dbReference type="PANTHER" id="PTHR43791:SF36">
    <property type="entry name" value="TRANSPORTER, PUTATIVE (AFU_ORTHOLOGUE AFUA_6G08340)-RELATED"/>
    <property type="match status" value="1"/>
</dbReference>
<keyword evidence="3 6" id="KW-0812">Transmembrane</keyword>
<dbReference type="RefSeq" id="WP_311721682.1">
    <property type="nucleotide sequence ID" value="NZ_JAVRFD010000001.1"/>
</dbReference>
<evidence type="ECO:0000313" key="8">
    <source>
        <dbReference type="EMBL" id="MDT0541414.1"/>
    </source>
</evidence>
<keyword evidence="2" id="KW-0813">Transport</keyword>
<feature type="transmembrane region" description="Helical" evidence="6">
    <location>
        <begin position="79"/>
        <end position="98"/>
    </location>
</feature>
<proteinExistence type="predicted"/>
<feature type="transmembrane region" description="Helical" evidence="6">
    <location>
        <begin position="328"/>
        <end position="347"/>
    </location>
</feature>
<feature type="transmembrane region" description="Helical" evidence="6">
    <location>
        <begin position="395"/>
        <end position="413"/>
    </location>
</feature>
<evidence type="ECO:0000256" key="5">
    <source>
        <dbReference type="ARBA" id="ARBA00023136"/>
    </source>
</evidence>
<dbReference type="Proteomes" id="UP001180754">
    <property type="component" value="Unassembled WGS sequence"/>
</dbReference>
<dbReference type="PROSITE" id="PS50850">
    <property type="entry name" value="MFS"/>
    <property type="match status" value="1"/>
</dbReference>
<dbReference type="PANTHER" id="PTHR43791">
    <property type="entry name" value="PERMEASE-RELATED"/>
    <property type="match status" value="1"/>
</dbReference>
<sequence length="438" mass="47404">MEAKVMKTVTWRLMPFLVLLYLVAYVDRSNVGFAKLTLQDELGLSSAAFTFGQVAFFVAYAIFEVPSNILLERFGARRWFTRIMVSWGLVTVLTALVSTSWQFYAARFLLGVAEAGFYPGVLYYLTKWYPYRYRARMTGWFMMASPLAFIIGNPLMGALGDLDGSLGLEGWQWIFVATGLPAILLAFVTLRVLPDGPDGVRWLSADEKGWIADELARETDALGAAHENPLSALRDKRVVCMALYFLCFPLGAYGLSFWLPTIVDGFGGLSSTATGFITAIPYVFVALGLYVVPKLADRSGSRYPWIAATTAVGALGLAATALVDNHVLQMALISVAAVGIFAGQPVLWSLPSRFLAGVQAASGIAMINAVGNLGGGFGPMGIGVIVDRTSSPVTGLWFLVAAMVVATVATFGIKRLIERRPVIADTPQQDTERGRSTV</sequence>
<dbReference type="CDD" id="cd17319">
    <property type="entry name" value="MFS_ExuT_GudP_like"/>
    <property type="match status" value="1"/>
</dbReference>
<feature type="transmembrane region" description="Helical" evidence="6">
    <location>
        <begin position="271"/>
        <end position="291"/>
    </location>
</feature>
<evidence type="ECO:0000259" key="7">
    <source>
        <dbReference type="PROSITE" id="PS50850"/>
    </source>
</evidence>
<feature type="transmembrane region" description="Helical" evidence="6">
    <location>
        <begin position="171"/>
        <end position="193"/>
    </location>
</feature>
<dbReference type="InterPro" id="IPR011701">
    <property type="entry name" value="MFS"/>
</dbReference>
<organism evidence="8 9">
    <name type="scientific">Streptomyces lonegramiae</name>
    <dbReference type="NCBI Taxonomy" id="3075524"/>
    <lineage>
        <taxon>Bacteria</taxon>
        <taxon>Bacillati</taxon>
        <taxon>Actinomycetota</taxon>
        <taxon>Actinomycetes</taxon>
        <taxon>Kitasatosporales</taxon>
        <taxon>Streptomycetaceae</taxon>
        <taxon>Streptomyces</taxon>
    </lineage>
</organism>
<evidence type="ECO:0000256" key="4">
    <source>
        <dbReference type="ARBA" id="ARBA00022989"/>
    </source>
</evidence>
<dbReference type="InterPro" id="IPR020846">
    <property type="entry name" value="MFS_dom"/>
</dbReference>
<feature type="transmembrane region" description="Helical" evidence="6">
    <location>
        <begin position="354"/>
        <end position="375"/>
    </location>
</feature>
<comment type="subcellular location">
    <subcellularLocation>
        <location evidence="1">Cell membrane</location>
        <topology evidence="1">Multi-pass membrane protein</topology>
    </subcellularLocation>
</comment>
<feature type="transmembrane region" description="Helical" evidence="6">
    <location>
        <begin position="104"/>
        <end position="125"/>
    </location>
</feature>
<evidence type="ECO:0000256" key="2">
    <source>
        <dbReference type="ARBA" id="ARBA00022448"/>
    </source>
</evidence>
<keyword evidence="4 6" id="KW-1133">Transmembrane helix</keyword>
<evidence type="ECO:0000256" key="1">
    <source>
        <dbReference type="ARBA" id="ARBA00004651"/>
    </source>
</evidence>
<evidence type="ECO:0000313" key="9">
    <source>
        <dbReference type="Proteomes" id="UP001180754"/>
    </source>
</evidence>
<feature type="domain" description="Major facilitator superfamily (MFS) profile" evidence="7">
    <location>
        <begin position="13"/>
        <end position="418"/>
    </location>
</feature>
<feature type="transmembrane region" description="Helical" evidence="6">
    <location>
        <begin position="44"/>
        <end position="63"/>
    </location>
</feature>
<dbReference type="Gene3D" id="1.20.1250.20">
    <property type="entry name" value="MFS general substrate transporter like domains"/>
    <property type="match status" value="2"/>
</dbReference>
<comment type="caution">
    <text evidence="8">The sequence shown here is derived from an EMBL/GenBank/DDBJ whole genome shotgun (WGS) entry which is preliminary data.</text>
</comment>
<protein>
    <submittedName>
        <fullName evidence="8">MFS transporter</fullName>
    </submittedName>
</protein>
<dbReference type="EMBL" id="JAVRFD010000001">
    <property type="protein sequence ID" value="MDT0541414.1"/>
    <property type="molecule type" value="Genomic_DNA"/>
</dbReference>
<reference evidence="8" key="1">
    <citation type="submission" date="2024-05" db="EMBL/GenBank/DDBJ databases">
        <title>30 novel species of actinomycetes from the DSMZ collection.</title>
        <authorList>
            <person name="Nouioui I."/>
        </authorList>
    </citation>
    <scope>NUCLEOTIDE SEQUENCE</scope>
    <source>
        <strain evidence="8">DSM 41529</strain>
    </source>
</reference>
<feature type="transmembrane region" description="Helical" evidence="6">
    <location>
        <begin position="303"/>
        <end position="322"/>
    </location>
</feature>
<gene>
    <name evidence="8" type="ORF">RND15_01620</name>
</gene>
<dbReference type="InterPro" id="IPR036259">
    <property type="entry name" value="MFS_trans_sf"/>
</dbReference>
<keyword evidence="9" id="KW-1185">Reference proteome</keyword>
<accession>A0ABU2X676</accession>
<dbReference type="SUPFAM" id="SSF103473">
    <property type="entry name" value="MFS general substrate transporter"/>
    <property type="match status" value="1"/>
</dbReference>
<feature type="transmembrane region" description="Helical" evidence="6">
    <location>
        <begin position="238"/>
        <end position="259"/>
    </location>
</feature>
<name>A0ABU2X676_9ACTN</name>
<evidence type="ECO:0000256" key="3">
    <source>
        <dbReference type="ARBA" id="ARBA00022692"/>
    </source>
</evidence>
<feature type="transmembrane region" description="Helical" evidence="6">
    <location>
        <begin position="137"/>
        <end position="159"/>
    </location>
</feature>
<keyword evidence="5 6" id="KW-0472">Membrane</keyword>
<dbReference type="Pfam" id="PF07690">
    <property type="entry name" value="MFS_1"/>
    <property type="match status" value="1"/>
</dbReference>
<evidence type="ECO:0000256" key="6">
    <source>
        <dbReference type="SAM" id="Phobius"/>
    </source>
</evidence>